<reference evidence="2" key="1">
    <citation type="submission" date="2021-12" db="EMBL/GenBank/DDBJ databases">
        <authorList>
            <person name="Martin H S."/>
        </authorList>
    </citation>
    <scope>NUCLEOTIDE SEQUENCE</scope>
</reference>
<proteinExistence type="predicted"/>
<evidence type="ECO:0000256" key="1">
    <source>
        <dbReference type="SAM" id="MobiDB-lite"/>
    </source>
</evidence>
<name>A0A8J9Y6U6_9NEOP</name>
<dbReference type="Proteomes" id="UP000838878">
    <property type="component" value="Chromosome 11"/>
</dbReference>
<sequence>MLFAHPEEDINNFNDLSGQSECTSKALKDIESSMSGVLESPGTSKESYACHLCSFNADRITVLDRHLLNDHKIGLENLLKLVMSKTKDGLSEENSTQMYGIRQPYYKQTDEIYENGELVIETVTPKIKKIKHTASNTDLKWTEIPDSKIDPPLENDKNMLLSKIEILNECMCKFVDSSNTLKKVLTKEFDQNTLRNQSEFALGLGDQESPRDWERAHSEKLERNRTKHQENR</sequence>
<evidence type="ECO:0000313" key="3">
    <source>
        <dbReference type="Proteomes" id="UP000838878"/>
    </source>
</evidence>
<organism evidence="2 3">
    <name type="scientific">Brenthis ino</name>
    <name type="common">lesser marbled fritillary</name>
    <dbReference type="NCBI Taxonomy" id="405034"/>
    <lineage>
        <taxon>Eukaryota</taxon>
        <taxon>Metazoa</taxon>
        <taxon>Ecdysozoa</taxon>
        <taxon>Arthropoda</taxon>
        <taxon>Hexapoda</taxon>
        <taxon>Insecta</taxon>
        <taxon>Pterygota</taxon>
        <taxon>Neoptera</taxon>
        <taxon>Endopterygota</taxon>
        <taxon>Lepidoptera</taxon>
        <taxon>Glossata</taxon>
        <taxon>Ditrysia</taxon>
        <taxon>Papilionoidea</taxon>
        <taxon>Nymphalidae</taxon>
        <taxon>Heliconiinae</taxon>
        <taxon>Argynnini</taxon>
        <taxon>Brenthis</taxon>
    </lineage>
</organism>
<dbReference type="AlphaFoldDB" id="A0A8J9Y6U6"/>
<keyword evidence="3" id="KW-1185">Reference proteome</keyword>
<feature type="non-terminal residue" evidence="2">
    <location>
        <position position="232"/>
    </location>
</feature>
<gene>
    <name evidence="2" type="ORF">BINO364_LOCUS3566</name>
</gene>
<feature type="region of interest" description="Disordered" evidence="1">
    <location>
        <begin position="200"/>
        <end position="232"/>
    </location>
</feature>
<protein>
    <submittedName>
        <fullName evidence="2">Uncharacterized protein</fullName>
    </submittedName>
</protein>
<feature type="compositionally biased region" description="Basic and acidic residues" evidence="1">
    <location>
        <begin position="208"/>
        <end position="232"/>
    </location>
</feature>
<dbReference type="OrthoDB" id="7447234at2759"/>
<accession>A0A8J9Y6U6</accession>
<evidence type="ECO:0000313" key="2">
    <source>
        <dbReference type="EMBL" id="CAH0716891.1"/>
    </source>
</evidence>
<dbReference type="EMBL" id="OV170231">
    <property type="protein sequence ID" value="CAH0716891.1"/>
    <property type="molecule type" value="Genomic_DNA"/>
</dbReference>